<feature type="non-terminal residue" evidence="3">
    <location>
        <position position="265"/>
    </location>
</feature>
<comment type="caution">
    <text evidence="3">The sequence shown here is derived from an EMBL/GenBank/DDBJ whole genome shotgun (WGS) entry which is preliminary data.</text>
</comment>
<dbReference type="EMBL" id="BARU01030399">
    <property type="protein sequence ID" value="GAH63162.1"/>
    <property type="molecule type" value="Genomic_DNA"/>
</dbReference>
<gene>
    <name evidence="3" type="ORF">S03H2_48240</name>
</gene>
<dbReference type="SUPFAM" id="SSF116734">
    <property type="entry name" value="DNA methylase specificity domain"/>
    <property type="match status" value="1"/>
</dbReference>
<keyword evidence="1" id="KW-0680">Restriction system</keyword>
<dbReference type="GO" id="GO:0003677">
    <property type="term" value="F:DNA binding"/>
    <property type="evidence" value="ECO:0007669"/>
    <property type="project" value="UniProtKB-KW"/>
</dbReference>
<organism evidence="3">
    <name type="scientific">marine sediment metagenome</name>
    <dbReference type="NCBI Taxonomy" id="412755"/>
    <lineage>
        <taxon>unclassified sequences</taxon>
        <taxon>metagenomes</taxon>
        <taxon>ecological metagenomes</taxon>
    </lineage>
</organism>
<feature type="non-terminal residue" evidence="3">
    <location>
        <position position="1"/>
    </location>
</feature>
<accession>X1H158</accession>
<dbReference type="Gene3D" id="3.90.220.20">
    <property type="entry name" value="DNA methylase specificity domains"/>
    <property type="match status" value="1"/>
</dbReference>
<dbReference type="InterPro" id="IPR044946">
    <property type="entry name" value="Restrct_endonuc_typeI_TRD_sf"/>
</dbReference>
<dbReference type="AlphaFoldDB" id="X1H158"/>
<evidence type="ECO:0000256" key="2">
    <source>
        <dbReference type="ARBA" id="ARBA00023125"/>
    </source>
</evidence>
<name>X1H158_9ZZZZ</name>
<keyword evidence="2" id="KW-0238">DNA-binding</keyword>
<proteinExistence type="predicted"/>
<evidence type="ECO:0000256" key="1">
    <source>
        <dbReference type="ARBA" id="ARBA00022747"/>
    </source>
</evidence>
<dbReference type="PANTHER" id="PTHR30408:SF12">
    <property type="entry name" value="TYPE I RESTRICTION ENZYME MJAVIII SPECIFICITY SUBUNIT"/>
    <property type="match status" value="1"/>
</dbReference>
<evidence type="ECO:0008006" key="4">
    <source>
        <dbReference type="Google" id="ProtNLM"/>
    </source>
</evidence>
<dbReference type="PANTHER" id="PTHR30408">
    <property type="entry name" value="TYPE-1 RESTRICTION ENZYME ECOKI SPECIFICITY PROTEIN"/>
    <property type="match status" value="1"/>
</dbReference>
<evidence type="ECO:0000313" key="3">
    <source>
        <dbReference type="EMBL" id="GAH63162.1"/>
    </source>
</evidence>
<dbReference type="InterPro" id="IPR052021">
    <property type="entry name" value="Type-I_RS_S_subunit"/>
</dbReference>
<dbReference type="GO" id="GO:0009307">
    <property type="term" value="P:DNA restriction-modification system"/>
    <property type="evidence" value="ECO:0007669"/>
    <property type="project" value="UniProtKB-KW"/>
</dbReference>
<sequence length="265" mass="30115">VVTKSTAEETSRLDAEYYHSKYISTLDYLSKYPATKMIREVGRVLRGKNPKKYTNTGIPVIRAIDLRDLTNTEDFRYASSKEDLFYLKSGDVLISSIGEGSIGKVQVYKGNQQCATVSEVSVVRASKYNPYALGVFLQTRFGYSQLERRITGSTGQLHLYPRDIGTIIIPRFPESFQKEIEGLATRSTQELKNSKLFYLQAEQMLLAELGLDKLDLSQPNYYNVPLRQAQKVNRIDAEHFQPKYEHLLQHITKKGNADCLGNLVT</sequence>
<reference evidence="3" key="1">
    <citation type="journal article" date="2014" name="Front. Microbiol.">
        <title>High frequency of phylogenetically diverse reductive dehalogenase-homologous genes in deep subseafloor sedimentary metagenomes.</title>
        <authorList>
            <person name="Kawai M."/>
            <person name="Futagami T."/>
            <person name="Toyoda A."/>
            <person name="Takaki Y."/>
            <person name="Nishi S."/>
            <person name="Hori S."/>
            <person name="Arai W."/>
            <person name="Tsubouchi T."/>
            <person name="Morono Y."/>
            <person name="Uchiyama I."/>
            <person name="Ito T."/>
            <person name="Fujiyama A."/>
            <person name="Inagaki F."/>
            <person name="Takami H."/>
        </authorList>
    </citation>
    <scope>NUCLEOTIDE SEQUENCE</scope>
    <source>
        <strain evidence="3">Expedition CK06-06</strain>
    </source>
</reference>
<protein>
    <recommendedName>
        <fullName evidence="4">Type I restriction modification DNA specificity domain-containing protein</fullName>
    </recommendedName>
</protein>